<dbReference type="EMBL" id="BMNY01000001">
    <property type="protein sequence ID" value="GGM68044.1"/>
    <property type="molecule type" value="Genomic_DNA"/>
</dbReference>
<reference evidence="2" key="2">
    <citation type="submission" date="2022-09" db="EMBL/GenBank/DDBJ databases">
        <authorList>
            <person name="Sun Q."/>
            <person name="Ohkuma M."/>
        </authorList>
    </citation>
    <scope>NUCLEOTIDE SEQUENCE</scope>
    <source>
        <strain evidence="2">JCM 13583</strain>
    </source>
</reference>
<sequence>MFWKSKAQNEDEIIVRQANPSDARGIISCMQSVMDERKYLVSEYYLLTERGEQERIRNPDDLTLVCEHRKEIVGVLTVQRGMYRKNRHVGTMGIAIKAGYRHRGLGTRMITEAIEWCRKQGILKLNLEVFSSNTNAISLYEKIGFEREGVRRKQFIIDGEYVDDILMTYWTMPEVLNGGVEGQQKQ</sequence>
<evidence type="ECO:0000313" key="2">
    <source>
        <dbReference type="EMBL" id="GGM68044.1"/>
    </source>
</evidence>
<evidence type="ECO:0000313" key="3">
    <source>
        <dbReference type="Proteomes" id="UP000632195"/>
    </source>
</evidence>
<organism evidence="2 3">
    <name type="scientific">Thermogymnomonas acidicola</name>
    <dbReference type="NCBI Taxonomy" id="399579"/>
    <lineage>
        <taxon>Archaea</taxon>
        <taxon>Methanobacteriati</taxon>
        <taxon>Thermoplasmatota</taxon>
        <taxon>Thermoplasmata</taxon>
        <taxon>Thermoplasmatales</taxon>
        <taxon>Thermogymnomonas</taxon>
    </lineage>
</organism>
<dbReference type="PANTHER" id="PTHR43072">
    <property type="entry name" value="N-ACETYLTRANSFERASE"/>
    <property type="match status" value="1"/>
</dbReference>
<dbReference type="Proteomes" id="UP000632195">
    <property type="component" value="Unassembled WGS sequence"/>
</dbReference>
<proteinExistence type="predicted"/>
<feature type="domain" description="N-acetyltransferase" evidence="1">
    <location>
        <begin position="13"/>
        <end position="168"/>
    </location>
</feature>
<dbReference type="CDD" id="cd04301">
    <property type="entry name" value="NAT_SF"/>
    <property type="match status" value="1"/>
</dbReference>
<dbReference type="AlphaFoldDB" id="A0AA37BQT6"/>
<keyword evidence="3" id="KW-1185">Reference proteome</keyword>
<dbReference type="Pfam" id="PF00583">
    <property type="entry name" value="Acetyltransf_1"/>
    <property type="match status" value="1"/>
</dbReference>
<dbReference type="PROSITE" id="PS51186">
    <property type="entry name" value="GNAT"/>
    <property type="match status" value="1"/>
</dbReference>
<dbReference type="InterPro" id="IPR016181">
    <property type="entry name" value="Acyl_CoA_acyltransferase"/>
</dbReference>
<comment type="caution">
    <text evidence="2">The sequence shown here is derived from an EMBL/GenBank/DDBJ whole genome shotgun (WGS) entry which is preliminary data.</text>
</comment>
<protein>
    <submittedName>
        <fullName evidence="2">Acetyltransferase</fullName>
    </submittedName>
</protein>
<reference evidence="2" key="1">
    <citation type="journal article" date="2014" name="Int. J. Syst. Evol. Microbiol.">
        <title>Complete genome sequence of Corynebacterium casei LMG S-19264T (=DSM 44701T), isolated from a smear-ripened cheese.</title>
        <authorList>
            <consortium name="US DOE Joint Genome Institute (JGI-PGF)"/>
            <person name="Walter F."/>
            <person name="Albersmeier A."/>
            <person name="Kalinowski J."/>
            <person name="Ruckert C."/>
        </authorList>
    </citation>
    <scope>NUCLEOTIDE SEQUENCE</scope>
    <source>
        <strain evidence="2">JCM 13583</strain>
    </source>
</reference>
<dbReference type="Gene3D" id="3.40.630.30">
    <property type="match status" value="1"/>
</dbReference>
<dbReference type="GO" id="GO:0016747">
    <property type="term" value="F:acyltransferase activity, transferring groups other than amino-acyl groups"/>
    <property type="evidence" value="ECO:0007669"/>
    <property type="project" value="InterPro"/>
</dbReference>
<accession>A0AA37BQT6</accession>
<dbReference type="SUPFAM" id="SSF55729">
    <property type="entry name" value="Acyl-CoA N-acyltransferases (Nat)"/>
    <property type="match status" value="1"/>
</dbReference>
<gene>
    <name evidence="2" type="ORF">GCM10007108_02630</name>
</gene>
<evidence type="ECO:0000259" key="1">
    <source>
        <dbReference type="PROSITE" id="PS51186"/>
    </source>
</evidence>
<dbReference type="RefSeq" id="WP_188679665.1">
    <property type="nucleotide sequence ID" value="NZ_BMNY01000001.1"/>
</dbReference>
<dbReference type="InterPro" id="IPR000182">
    <property type="entry name" value="GNAT_dom"/>
</dbReference>
<name>A0AA37BQT6_9ARCH</name>